<sequence>MAALATAALVGATRYQQNDSCFSAPDALQHFQSWKIKTDQVKKAEFITTGNKLKNQLVNLEKDKNILLFNKKSDFRMEYCILEELEHKLTKNRKTEKTKIQEKLTRIHSTVKGLQRQLKDVKPTPEFVDKLREMMEEAEMAISAFKEEQRQIYDELLREEKTATNEINALERKIEMWAVGASATARISKQCVFPVHTEVQNQLPEEVLELERFLQQTGGRQGGWDECDHQVFLKIWRKHKGKPSYITETLDYLPDRTKEDIQSHEKWHQEFLILKSRKKEAIQKWKMKKQEEKDKILFQKENHEEVPTGVQFQREEAQKQKTEEERKKRLVELEAWKKHKALACAMKQAAQLKEEEEKEKKKQRERQRQLQMKLVLEDYSREKKEQEELLRLEKEKREEAEREERKRTAAEEIVKFQERDLHKLELKFLEKQAKEDEKIEKEKRLSKLRKKVHINVTRDPYRLYKPTKVWEERTKEIGPVGAGPVLYIPHRAVPSWRQGL</sequence>
<dbReference type="Proteomes" id="UP000695026">
    <property type="component" value="Unplaced"/>
</dbReference>
<dbReference type="OMA" id="HRAVPAW"/>
<keyword evidence="3" id="KW-1185">Reference proteome</keyword>
<evidence type="ECO:0000256" key="2">
    <source>
        <dbReference type="SAM" id="Coils"/>
    </source>
</evidence>
<keyword evidence="1 2" id="KW-0175">Coiled coil</keyword>
<evidence type="ECO:0000313" key="3">
    <source>
        <dbReference type="Proteomes" id="UP000695026"/>
    </source>
</evidence>
<dbReference type="OrthoDB" id="2152435at2759"/>
<accession>A0A9F2PLR2</accession>
<proteinExistence type="predicted"/>
<evidence type="ECO:0000256" key="1">
    <source>
        <dbReference type="ARBA" id="ARBA00023054"/>
    </source>
</evidence>
<feature type="coiled-coil region" evidence="2">
    <location>
        <begin position="275"/>
        <end position="451"/>
    </location>
</feature>
<gene>
    <name evidence="4" type="primary">CCDC112</name>
</gene>
<dbReference type="PANTHER" id="PTHR21549">
    <property type="entry name" value="MUTATED IN BLADDER CANCER 1"/>
    <property type="match status" value="1"/>
</dbReference>
<organism evidence="3 4">
    <name type="scientific">Python bivittatus</name>
    <name type="common">Burmese python</name>
    <name type="synonym">Python molurus bivittatus</name>
    <dbReference type="NCBI Taxonomy" id="176946"/>
    <lineage>
        <taxon>Eukaryota</taxon>
        <taxon>Metazoa</taxon>
        <taxon>Chordata</taxon>
        <taxon>Craniata</taxon>
        <taxon>Vertebrata</taxon>
        <taxon>Euteleostomi</taxon>
        <taxon>Lepidosauria</taxon>
        <taxon>Squamata</taxon>
        <taxon>Bifurcata</taxon>
        <taxon>Unidentata</taxon>
        <taxon>Episquamata</taxon>
        <taxon>Toxicofera</taxon>
        <taxon>Serpentes</taxon>
        <taxon>Henophidia</taxon>
        <taxon>Pythonidae</taxon>
        <taxon>Python</taxon>
    </lineage>
</organism>
<dbReference type="AlphaFoldDB" id="A0A9F2PLR2"/>
<dbReference type="CTD" id="153733"/>
<dbReference type="InterPro" id="IPR039902">
    <property type="entry name" value="CCDC148/CCDC112"/>
</dbReference>
<evidence type="ECO:0000313" key="4">
    <source>
        <dbReference type="RefSeq" id="XP_007422700.1"/>
    </source>
</evidence>
<dbReference type="KEGG" id="pbi:103055881"/>
<feature type="coiled-coil region" evidence="2">
    <location>
        <begin position="128"/>
        <end position="173"/>
    </location>
</feature>
<reference evidence="4" key="1">
    <citation type="submission" date="2025-08" db="UniProtKB">
        <authorList>
            <consortium name="RefSeq"/>
        </authorList>
    </citation>
    <scope>IDENTIFICATION</scope>
    <source>
        <tissue evidence="4">Liver</tissue>
    </source>
</reference>
<dbReference type="GeneID" id="103055881"/>
<name>A0A9F2PLR2_PYTBI</name>
<dbReference type="PANTHER" id="PTHR21549:SF0">
    <property type="entry name" value="COILED-COIL DOMAIN-CONTAINING PROTEIN 112"/>
    <property type="match status" value="1"/>
</dbReference>
<protein>
    <submittedName>
        <fullName evidence="4">Coiled-coil domain-containing protein 112 isoform X1</fullName>
    </submittedName>
</protein>
<dbReference type="RefSeq" id="XP_007422700.1">
    <property type="nucleotide sequence ID" value="XM_007422638.3"/>
</dbReference>